<dbReference type="InterPro" id="IPR026082">
    <property type="entry name" value="ABCA"/>
</dbReference>
<feature type="transmembrane region" description="Helical" evidence="7">
    <location>
        <begin position="1051"/>
        <end position="1069"/>
    </location>
</feature>
<keyword evidence="10" id="KW-1185">Reference proteome</keyword>
<dbReference type="GO" id="GO:0016020">
    <property type="term" value="C:membrane"/>
    <property type="evidence" value="ECO:0007669"/>
    <property type="project" value="UniProtKB-SubCell"/>
</dbReference>
<feature type="transmembrane region" description="Helical" evidence="7">
    <location>
        <begin position="860"/>
        <end position="881"/>
    </location>
</feature>
<feature type="transmembrane region" description="Helical" evidence="7">
    <location>
        <begin position="397"/>
        <end position="417"/>
    </location>
</feature>
<evidence type="ECO:0000313" key="10">
    <source>
        <dbReference type="Proteomes" id="UP000694399"/>
    </source>
</evidence>
<evidence type="ECO:0000256" key="7">
    <source>
        <dbReference type="SAM" id="Phobius"/>
    </source>
</evidence>
<dbReference type="SUPFAM" id="SSF52540">
    <property type="entry name" value="P-loop containing nucleoside triphosphate hydrolases"/>
    <property type="match status" value="2"/>
</dbReference>
<feature type="transmembrane region" description="Helical" evidence="7">
    <location>
        <begin position="368"/>
        <end position="391"/>
    </location>
</feature>
<dbReference type="PROSITE" id="PS50893">
    <property type="entry name" value="ABC_TRANSPORTER_2"/>
    <property type="match status" value="2"/>
</dbReference>
<evidence type="ECO:0000259" key="8">
    <source>
        <dbReference type="PROSITE" id="PS50893"/>
    </source>
</evidence>
<evidence type="ECO:0000256" key="1">
    <source>
        <dbReference type="ARBA" id="ARBA00004141"/>
    </source>
</evidence>
<dbReference type="PANTHER" id="PTHR19229">
    <property type="entry name" value="ATP-BINDING CASSETTE TRANSPORTER SUBFAMILY A ABCA"/>
    <property type="match status" value="1"/>
</dbReference>
<dbReference type="GeneTree" id="ENSGT00940000163933"/>
<keyword evidence="4" id="KW-0067">ATP-binding</keyword>
<dbReference type="InterPro" id="IPR027417">
    <property type="entry name" value="P-loop_NTPase"/>
</dbReference>
<evidence type="ECO:0000256" key="3">
    <source>
        <dbReference type="ARBA" id="ARBA00022741"/>
    </source>
</evidence>
<feature type="domain" description="ABC transporter" evidence="8">
    <location>
        <begin position="1109"/>
        <end position="1349"/>
    </location>
</feature>
<dbReference type="GO" id="GO:0140359">
    <property type="term" value="F:ABC-type transporter activity"/>
    <property type="evidence" value="ECO:0007669"/>
    <property type="project" value="InterPro"/>
</dbReference>
<dbReference type="Pfam" id="PF12698">
    <property type="entry name" value="ABC2_membrane_3"/>
    <property type="match status" value="2"/>
</dbReference>
<dbReference type="GO" id="GO:0005524">
    <property type="term" value="F:ATP binding"/>
    <property type="evidence" value="ECO:0007669"/>
    <property type="project" value="UniProtKB-KW"/>
</dbReference>
<dbReference type="CDD" id="cd03263">
    <property type="entry name" value="ABC_subfamily_A"/>
    <property type="match status" value="1"/>
</dbReference>
<feature type="transmembrane region" description="Helical" evidence="7">
    <location>
        <begin position="44"/>
        <end position="63"/>
    </location>
</feature>
<feature type="transmembrane region" description="Helical" evidence="7">
    <location>
        <begin position="75"/>
        <end position="95"/>
    </location>
</feature>
<dbReference type="GO" id="GO:0005319">
    <property type="term" value="F:lipid transporter activity"/>
    <property type="evidence" value="ECO:0007669"/>
    <property type="project" value="TreeGrafter"/>
</dbReference>
<feature type="transmembrane region" description="Helical" evidence="7">
    <location>
        <begin position="288"/>
        <end position="307"/>
    </location>
</feature>
<dbReference type="Pfam" id="PF00005">
    <property type="entry name" value="ABC_tran"/>
    <property type="match status" value="2"/>
</dbReference>
<evidence type="ECO:0000256" key="5">
    <source>
        <dbReference type="ARBA" id="ARBA00022989"/>
    </source>
</evidence>
<dbReference type="Ensembl" id="ENSPLOT00000033275.1">
    <property type="protein sequence ID" value="ENSPLOP00000030145.1"/>
    <property type="gene ID" value="ENSPLOG00000021766.1"/>
</dbReference>
<feature type="transmembrane region" description="Helical" evidence="7">
    <location>
        <begin position="893"/>
        <end position="923"/>
    </location>
</feature>
<evidence type="ECO:0000256" key="4">
    <source>
        <dbReference type="ARBA" id="ARBA00022840"/>
    </source>
</evidence>
<dbReference type="FunFam" id="3.40.50.300:FF:000465">
    <property type="entry name" value="ATP-binding cassette, sub-family A (ABC1), member 3"/>
    <property type="match status" value="1"/>
</dbReference>
<dbReference type="SMART" id="SM00382">
    <property type="entry name" value="AAA"/>
    <property type="match status" value="1"/>
</dbReference>
<name>A0A8C8YCH4_PANLE</name>
<reference evidence="9" key="1">
    <citation type="journal article" date="2019" name="bioRxiv">
        <title>Long live the king: chromosome-level assembly of the lion (Panthera leo) using linked-read, Hi-C, and long read data.</title>
        <authorList>
            <person name="Armstrong E.E."/>
            <person name="Taylor R.W."/>
            <person name="Miller D.E."/>
            <person name="Kaelin C."/>
            <person name="Barsh G."/>
            <person name="Hadly E.A."/>
            <person name="Petrov D."/>
        </authorList>
    </citation>
    <scope>NUCLEOTIDE SEQUENCE [LARGE SCALE GENOMIC DNA]</scope>
</reference>
<keyword evidence="5 7" id="KW-1133">Transmembrane helix</keyword>
<dbReference type="Proteomes" id="UP000694399">
    <property type="component" value="Chromosome F1"/>
</dbReference>
<feature type="domain" description="ABC transporter" evidence="8">
    <location>
        <begin position="550"/>
        <end position="779"/>
    </location>
</feature>
<protein>
    <recommendedName>
        <fullName evidence="8">ABC transporter domain-containing protein</fullName>
    </recommendedName>
</protein>
<dbReference type="Gene3D" id="3.40.50.300">
    <property type="entry name" value="P-loop containing nucleotide triphosphate hydrolases"/>
    <property type="match status" value="2"/>
</dbReference>
<feature type="transmembrane region" description="Helical" evidence="7">
    <location>
        <begin position="935"/>
        <end position="954"/>
    </location>
</feature>
<accession>A0A8C8YCH4</accession>
<dbReference type="InterPro" id="IPR013525">
    <property type="entry name" value="ABC2_TM"/>
</dbReference>
<dbReference type="PANTHER" id="PTHR19229:SF250">
    <property type="entry name" value="ABC TRANSPORTER DOMAIN-CONTAINING PROTEIN-RELATED"/>
    <property type="match status" value="1"/>
</dbReference>
<dbReference type="GO" id="GO:0016887">
    <property type="term" value="F:ATP hydrolysis activity"/>
    <property type="evidence" value="ECO:0007669"/>
    <property type="project" value="InterPro"/>
</dbReference>
<proteinExistence type="predicted"/>
<feature type="transmembrane region" description="Helical" evidence="7">
    <location>
        <begin position="429"/>
        <end position="448"/>
    </location>
</feature>
<reference evidence="9" key="2">
    <citation type="submission" date="2025-08" db="UniProtKB">
        <authorList>
            <consortium name="Ensembl"/>
        </authorList>
    </citation>
    <scope>IDENTIFICATION</scope>
</reference>
<keyword evidence="6 7" id="KW-0472">Membrane</keyword>
<dbReference type="InterPro" id="IPR003439">
    <property type="entry name" value="ABC_transporter-like_ATP-bd"/>
</dbReference>
<keyword evidence="2 7" id="KW-0812">Transmembrane</keyword>
<feature type="transmembrane region" description="Helical" evidence="7">
    <location>
        <begin position="327"/>
        <end position="356"/>
    </location>
</feature>
<comment type="subcellular location">
    <subcellularLocation>
        <location evidence="1">Membrane</location>
        <topology evidence="1">Multi-pass membrane protein</topology>
    </subcellularLocation>
</comment>
<organism evidence="9 10">
    <name type="scientific">Panthera leo</name>
    <name type="common">Lion</name>
    <dbReference type="NCBI Taxonomy" id="9689"/>
    <lineage>
        <taxon>Eukaryota</taxon>
        <taxon>Metazoa</taxon>
        <taxon>Chordata</taxon>
        <taxon>Craniata</taxon>
        <taxon>Vertebrata</taxon>
        <taxon>Euteleostomi</taxon>
        <taxon>Mammalia</taxon>
        <taxon>Eutheria</taxon>
        <taxon>Laurasiatheria</taxon>
        <taxon>Carnivora</taxon>
        <taxon>Feliformia</taxon>
        <taxon>Felidae</taxon>
        <taxon>Pantherinae</taxon>
        <taxon>Panthera</taxon>
    </lineage>
</organism>
<sequence length="1391" mass="156167">MPDSCPVCFPAGADPSPSGGKVTMVRNLKLLLWKNFILKKRKTLITVLEILMPLLFSMIIMYLRLNSLPKKIPPVNYPAINISLLPAFLYFPTYTRYQLVYVSSKSETLKTITEAVGKSFDVERGIHKMRILGHSSVPLFENYILQDPKAVFVLAGIVFDHTFNDSKQPLPLKVKYRLRFSYTQRNFLIAQLTSKQDYVDSWGTSFLYPPNPSQEPRALGHSDGGLPGYSNEGFLAIQHALDKAIMHYHAHNGTTEMFEGLSVLVKRFPHGAHVQDGLLVTLQNEFPLLLMLSFICIELIIINSVALEKEKKLKEYMCMMGVDNWQHWAAWFIVFFVSALLAVSFMTVLFCTQVRVRVAVFRNSDPSLIFVFLLSFAMATVFFAFMISTFFQKAHVATASGGIIFFLTYLPYLYLTFSYSQRTHFQKIGFCLLSNVAMALGVRFISIFEIRGTGLQWKNVGGFSGELNFCQVLLMLLLDSVLYGAVAGYVEAVLPGEHGVPKPWYFFVMPSHWRGQPVPLTRSVLHVADPDNSPKSQLIQEEPTSLKKGIEIQHLYKVSNKHVAVKDLTLNLYQGQITALLGHNGAGKTTTCYVLTGLIPPSSGCVYINGYEISHNMAEIRKSMGWCPQHDILFDDLTVAEHLSFYAQLKGLSRLKCPEEVQRMLHALSLEDKRDSLSRCLSGGLRRKLSIGIALIAGSKVLMLDEPTSGMDAVSRRAIWDLLQQHKSQRTVLLTTHFMDEADLLGDRVAIMAKGELQCCGSSLFLKQKYGAGYYMTLVKKPHCSTEKIAHLIYHHIPNAVLQSSIGEELTFILPKKSMPRFASLFTELEQRQVELGIASFGASVTTMEEVFIRSPKGHYLVTNLLFGIAFLSSSFAILTVKERSTKAKHIQFVSGVYVATFWLSALLWDLITSLVPTLLLLVRAAWFRDPPPHIPAIILVLMLYSWASIPLVYLSSFCFRKEGSAFVKLLVMLTFLSHTRVSESLDHAFLMLPGHCLGMALFNLHYNHGLQKLCKTRNLSQSECNKFCEYQRYMVQESVYAWESLGMGKYLAALAVLGSVYLILLFLIETNVLRELKARFSDLNGNRDLPQNGDDKHRGDSGLLIPGLLTERLLSWAHQVYGRKVPLLAVNKVSFAVQAEECFGLLGVNGAGKTSIFKMLTGEEPITSGDAFIKGLSISSHLRKVRQWVGYCPQSDTLLNHMTGWETLVMYARIRGIPERHIGTCVEQILEELLMYTYTDKLVKTYRHLNCSRFADKPQSSAATHTQQLAWLSSPSRATPALTGTRRLLRAGSVLEDEHQGMVHYHLPGEDLSWAKVFDILEQAKRKFMLDDYSVNQVSLEDIFLSFTYPISVRGRGLGVALDQIGTSHLGGLVDSPGASPWEKIPLSPT</sequence>
<evidence type="ECO:0000256" key="6">
    <source>
        <dbReference type="ARBA" id="ARBA00023136"/>
    </source>
</evidence>
<evidence type="ECO:0000256" key="2">
    <source>
        <dbReference type="ARBA" id="ARBA00022692"/>
    </source>
</evidence>
<dbReference type="InterPro" id="IPR003593">
    <property type="entry name" value="AAA+_ATPase"/>
</dbReference>
<evidence type="ECO:0000313" key="9">
    <source>
        <dbReference type="Ensembl" id="ENSPLOP00000030145.1"/>
    </source>
</evidence>
<reference evidence="9" key="3">
    <citation type="submission" date="2025-09" db="UniProtKB">
        <authorList>
            <consortium name="Ensembl"/>
        </authorList>
    </citation>
    <scope>IDENTIFICATION</scope>
</reference>
<dbReference type="InterPro" id="IPR056264">
    <property type="entry name" value="R2_ABCA1-4-like"/>
</dbReference>
<dbReference type="Pfam" id="PF23321">
    <property type="entry name" value="R1_ABCA1"/>
    <property type="match status" value="1"/>
</dbReference>
<keyword evidence="3" id="KW-0547">Nucleotide-binding</keyword>